<accession>A0A1B2DU15</accession>
<dbReference type="EMBL" id="CP016809">
    <property type="protein sequence ID" value="ANY71203.1"/>
    <property type="molecule type" value="Genomic_DNA"/>
</dbReference>
<name>A0A1B2DU15_9BACL</name>
<sequence length="255" mass="28136">MNLWRCLRADLLKLKRTKLMWVLAAIPVAYAALFLAYFTGRSESSSQMYLFYTESMGIALPFFIGLAAGFMIDQERQAGHFQGLLGGTASRISGYMSKLLLLLVLLGAMILFAVILWIGGMKWGMGLTDIPIWSYVCGWFLLTCSNFMLLMMHLFIAFVFGMGASILMGGVGLLMAALMATGLGDQAWMYVPWAWGVRFSGLTGIARDESLPAEMVNYVQHELALGVGVAVSLTALCYAISIAWFCRWEGKTAHE</sequence>
<evidence type="ECO:0000313" key="2">
    <source>
        <dbReference type="EMBL" id="ANY71203.1"/>
    </source>
</evidence>
<evidence type="ECO:0000256" key="1">
    <source>
        <dbReference type="SAM" id="Phobius"/>
    </source>
</evidence>
<evidence type="ECO:0008006" key="3">
    <source>
        <dbReference type="Google" id="ProtNLM"/>
    </source>
</evidence>
<proteinExistence type="predicted"/>
<feature type="transmembrane region" description="Helical" evidence="1">
    <location>
        <begin position="99"/>
        <end position="120"/>
    </location>
</feature>
<organism evidence="2">
    <name type="scientific">Paenibacillus ihbetae</name>
    <dbReference type="NCBI Taxonomy" id="1870820"/>
    <lineage>
        <taxon>Bacteria</taxon>
        <taxon>Bacillati</taxon>
        <taxon>Bacillota</taxon>
        <taxon>Bacilli</taxon>
        <taxon>Bacillales</taxon>
        <taxon>Paenibacillaceae</taxon>
        <taxon>Paenibacillus</taxon>
    </lineage>
</organism>
<dbReference type="InterPro" id="IPR022294">
    <property type="entry name" value="ABC-transptr_permeasesu"/>
</dbReference>
<keyword evidence="1" id="KW-0472">Membrane</keyword>
<feature type="transmembrane region" description="Helical" evidence="1">
    <location>
        <begin position="20"/>
        <end position="38"/>
    </location>
</feature>
<feature type="transmembrane region" description="Helical" evidence="1">
    <location>
        <begin position="223"/>
        <end position="246"/>
    </location>
</feature>
<feature type="transmembrane region" description="Helical" evidence="1">
    <location>
        <begin position="157"/>
        <end position="180"/>
    </location>
</feature>
<feature type="transmembrane region" description="Helical" evidence="1">
    <location>
        <begin position="132"/>
        <end position="150"/>
    </location>
</feature>
<dbReference type="CDD" id="cd21808">
    <property type="entry name" value="ABC-2_lan_permease_MutG"/>
    <property type="match status" value="1"/>
</dbReference>
<dbReference type="AlphaFoldDB" id="A0A1B2DU15"/>
<protein>
    <recommendedName>
        <fullName evidence="3">Lantibiotic ABC transporter permease</fullName>
    </recommendedName>
</protein>
<gene>
    <name evidence="2" type="ORF">BBD41_00595</name>
</gene>
<dbReference type="KEGG" id="pib:BBD41_00595"/>
<reference evidence="2" key="1">
    <citation type="submission" date="2016-08" db="EMBL/GenBank/DDBJ databases">
        <title>Complete Genome Seqeunce of Paenibacillus sp. nov. IHBB 9852 from high altitute lake of Indian trans-Himalayas.</title>
        <authorList>
            <person name="Kiran S."/>
            <person name="Swarnkar M.K."/>
            <person name="Rana A."/>
            <person name="Tewari R."/>
            <person name="Gulati A."/>
        </authorList>
    </citation>
    <scope>NUCLEOTIDE SEQUENCE [LARGE SCALE GENOMIC DNA]</scope>
    <source>
        <strain evidence="2">IHBB 9852</strain>
    </source>
</reference>
<dbReference type="RefSeq" id="WP_099476368.1">
    <property type="nucleotide sequence ID" value="NZ_CP016809.1"/>
</dbReference>
<dbReference type="Pfam" id="PF12730">
    <property type="entry name" value="ABC2_membrane_4"/>
    <property type="match status" value="1"/>
</dbReference>
<keyword evidence="1" id="KW-0812">Transmembrane</keyword>
<feature type="transmembrane region" description="Helical" evidence="1">
    <location>
        <begin position="50"/>
        <end position="72"/>
    </location>
</feature>
<keyword evidence="1" id="KW-1133">Transmembrane helix</keyword>
<dbReference type="NCBIfam" id="TIGR03733">
    <property type="entry name" value="lanti_perm_MutG"/>
    <property type="match status" value="1"/>
</dbReference>